<gene>
    <name evidence="2" type="ordered locus">Ksed_05210</name>
</gene>
<dbReference type="InterPro" id="IPR017517">
    <property type="entry name" value="Maleyloyr_isom"/>
</dbReference>
<protein>
    <submittedName>
        <fullName evidence="2">Uncharacterized conserved protein</fullName>
    </submittedName>
</protein>
<dbReference type="Gene3D" id="1.20.120.450">
    <property type="entry name" value="dinb family like domain"/>
    <property type="match status" value="1"/>
</dbReference>
<dbReference type="STRING" id="478801.Ksed_05210"/>
<feature type="domain" description="Mycothiol-dependent maleylpyruvate isomerase metal-binding" evidence="1">
    <location>
        <begin position="27"/>
        <end position="116"/>
    </location>
</feature>
<dbReference type="Proteomes" id="UP000006666">
    <property type="component" value="Chromosome"/>
</dbReference>
<dbReference type="NCBIfam" id="TIGR03083">
    <property type="entry name" value="maleylpyruvate isomerase family mycothiol-dependent enzyme"/>
    <property type="match status" value="1"/>
</dbReference>
<dbReference type="HOGENOM" id="CLU_094601_1_0_11"/>
<dbReference type="Pfam" id="PF11716">
    <property type="entry name" value="MDMPI_N"/>
    <property type="match status" value="1"/>
</dbReference>
<dbReference type="AlphaFoldDB" id="C7NL49"/>
<dbReference type="RefSeq" id="WP_012802009.1">
    <property type="nucleotide sequence ID" value="NC_013169.1"/>
</dbReference>
<evidence type="ECO:0000313" key="3">
    <source>
        <dbReference type="Proteomes" id="UP000006666"/>
    </source>
</evidence>
<dbReference type="InterPro" id="IPR024344">
    <property type="entry name" value="MDMPI_metal-binding"/>
</dbReference>
<dbReference type="SUPFAM" id="SSF109854">
    <property type="entry name" value="DinB/YfiT-like putative metalloenzymes"/>
    <property type="match status" value="1"/>
</dbReference>
<dbReference type="GO" id="GO:0046872">
    <property type="term" value="F:metal ion binding"/>
    <property type="evidence" value="ECO:0007669"/>
    <property type="project" value="InterPro"/>
</dbReference>
<sequence length="227" mass="24798">MQLPHRRRSHLRADSPRPADHDVWRLVHAERRALIDDLAGLTPEQWETPSLADGWTVHDVAAHLIDNARATPWRFTVGMVRARGDLDRQNRAGVEAERRPTPAATLDALRSVAGRTSGPPTWMAPVASRLVEEIAHGEDIRRPLGIRHFYPIPAVQQALAYQLRAPVSMGGAPAEMRRVRLVATDAAITVGEGPEVHGRLLELLMAATGRPWHQGALTGDGVGLLGG</sequence>
<accession>C7NL49</accession>
<organism evidence="2 3">
    <name type="scientific">Kytococcus sedentarius (strain ATCC 14392 / DSM 20547 / JCM 11482 / CCUG 33030 / NBRC 15357 / NCTC 11040 / CCM 314 / 541)</name>
    <name type="common">Micrococcus sedentarius</name>
    <dbReference type="NCBI Taxonomy" id="478801"/>
    <lineage>
        <taxon>Bacteria</taxon>
        <taxon>Bacillati</taxon>
        <taxon>Actinomycetota</taxon>
        <taxon>Actinomycetes</taxon>
        <taxon>Micrococcales</taxon>
        <taxon>Kytococcaceae</taxon>
        <taxon>Kytococcus</taxon>
    </lineage>
</organism>
<name>C7NL49_KYTSD</name>
<dbReference type="eggNOG" id="ENOG50314EV">
    <property type="taxonomic scope" value="Bacteria"/>
</dbReference>
<evidence type="ECO:0000313" key="2">
    <source>
        <dbReference type="EMBL" id="ACV05591.1"/>
    </source>
</evidence>
<evidence type="ECO:0000259" key="1">
    <source>
        <dbReference type="Pfam" id="PF11716"/>
    </source>
</evidence>
<keyword evidence="3" id="KW-1185">Reference proteome</keyword>
<proteinExistence type="predicted"/>
<reference evidence="2 3" key="1">
    <citation type="journal article" date="2009" name="Stand. Genomic Sci.">
        <title>Complete genome sequence of Kytococcus sedentarius type strain (541).</title>
        <authorList>
            <person name="Sims D."/>
            <person name="Brettin T."/>
            <person name="Detter J.C."/>
            <person name="Han C."/>
            <person name="Lapidus A."/>
            <person name="Copeland A."/>
            <person name="Glavina Del Rio T."/>
            <person name="Nolan M."/>
            <person name="Chen F."/>
            <person name="Lucas S."/>
            <person name="Tice H."/>
            <person name="Cheng J.F."/>
            <person name="Bruce D."/>
            <person name="Goodwin L."/>
            <person name="Pitluck S."/>
            <person name="Ovchinnikova G."/>
            <person name="Pati A."/>
            <person name="Ivanova N."/>
            <person name="Mavrommatis K."/>
            <person name="Chen A."/>
            <person name="Palaniappan K."/>
            <person name="D'haeseleer P."/>
            <person name="Chain P."/>
            <person name="Bristow J."/>
            <person name="Eisen J.A."/>
            <person name="Markowitz V."/>
            <person name="Hugenholtz P."/>
            <person name="Schneider S."/>
            <person name="Goker M."/>
            <person name="Pukall R."/>
            <person name="Kyrpides N.C."/>
            <person name="Klenk H.P."/>
        </authorList>
    </citation>
    <scope>NUCLEOTIDE SEQUENCE [LARGE SCALE GENOMIC DNA]</scope>
    <source>
        <strain evidence="3">ATCC 14392 / DSM 20547 / JCM 11482 / CCUG 33030 / NBRC 15357 / NCTC 11040 / CCM 314 / 541</strain>
    </source>
</reference>
<dbReference type="InterPro" id="IPR034660">
    <property type="entry name" value="DinB/YfiT-like"/>
</dbReference>
<dbReference type="EMBL" id="CP001686">
    <property type="protein sequence ID" value="ACV05591.1"/>
    <property type="molecule type" value="Genomic_DNA"/>
</dbReference>
<dbReference type="KEGG" id="kse:Ksed_05210"/>